<dbReference type="RefSeq" id="WP_096296745.1">
    <property type="nucleotide sequence ID" value="NZ_CP023406.1"/>
</dbReference>
<keyword evidence="4" id="KW-1185">Reference proteome</keyword>
<reference evidence="4" key="1">
    <citation type="submission" date="2017-09" db="EMBL/GenBank/DDBJ databases">
        <title>Luteimonas liuhanmingii sp.nov., isolated from the intestinal contents of Tibetan Plateau Pika in Yushu, Qinghai Province, China.</title>
        <authorList>
            <person name="Gui Z."/>
        </authorList>
    </citation>
    <scope>NUCLEOTIDE SEQUENCE [LARGE SCALE GENOMIC DNA]</scope>
    <source>
        <strain evidence="4">100111</strain>
    </source>
</reference>
<dbReference type="InterPro" id="IPR053147">
    <property type="entry name" value="Hsp_HslJ-like"/>
</dbReference>
<dbReference type="Pfam" id="PF03724">
    <property type="entry name" value="META"/>
    <property type="match status" value="1"/>
</dbReference>
<dbReference type="InterPro" id="IPR038670">
    <property type="entry name" value="HslJ-like_sf"/>
</dbReference>
<accession>A0A290XB89</accession>
<evidence type="ECO:0000259" key="2">
    <source>
        <dbReference type="Pfam" id="PF14302"/>
    </source>
</evidence>
<dbReference type="Pfam" id="PF14302">
    <property type="entry name" value="DUF4377"/>
    <property type="match status" value="1"/>
</dbReference>
<dbReference type="EMBL" id="CP023406">
    <property type="protein sequence ID" value="ATD66415.1"/>
    <property type="molecule type" value="Genomic_DNA"/>
</dbReference>
<dbReference type="Gene3D" id="2.40.128.270">
    <property type="match status" value="1"/>
</dbReference>
<dbReference type="OrthoDB" id="7871744at2"/>
<proteinExistence type="predicted"/>
<gene>
    <name evidence="3" type="ORF">CNR27_02250</name>
</gene>
<feature type="domain" description="DUF4377" evidence="2">
    <location>
        <begin position="185"/>
        <end position="267"/>
    </location>
</feature>
<evidence type="ECO:0000259" key="1">
    <source>
        <dbReference type="Pfam" id="PF03724"/>
    </source>
</evidence>
<dbReference type="PANTHER" id="PTHR35535:SF1">
    <property type="entry name" value="HEAT SHOCK PROTEIN HSLJ"/>
    <property type="match status" value="1"/>
</dbReference>
<dbReference type="AlphaFoldDB" id="A0A290XB89"/>
<organism evidence="3 4">
    <name type="scientific">Luteimonas chenhongjianii</name>
    <dbReference type="NCBI Taxonomy" id="2006110"/>
    <lineage>
        <taxon>Bacteria</taxon>
        <taxon>Pseudomonadati</taxon>
        <taxon>Pseudomonadota</taxon>
        <taxon>Gammaproteobacteria</taxon>
        <taxon>Lysobacterales</taxon>
        <taxon>Lysobacteraceae</taxon>
        <taxon>Luteimonas</taxon>
    </lineage>
</organism>
<feature type="domain" description="DUF306" evidence="1">
    <location>
        <begin position="50"/>
        <end position="164"/>
    </location>
</feature>
<dbReference type="Proteomes" id="UP000218968">
    <property type="component" value="Chromosome"/>
</dbReference>
<dbReference type="InterPro" id="IPR005184">
    <property type="entry name" value="DUF306_Meta_HslJ"/>
</dbReference>
<protein>
    <recommendedName>
        <fullName evidence="5">Heat-shock protein</fullName>
    </recommendedName>
</protein>
<dbReference type="PROSITE" id="PS51257">
    <property type="entry name" value="PROKAR_LIPOPROTEIN"/>
    <property type="match status" value="1"/>
</dbReference>
<dbReference type="KEGG" id="lum:CNR27_02250"/>
<evidence type="ECO:0000313" key="4">
    <source>
        <dbReference type="Proteomes" id="UP000218968"/>
    </source>
</evidence>
<evidence type="ECO:0000313" key="3">
    <source>
        <dbReference type="EMBL" id="ATD66415.1"/>
    </source>
</evidence>
<dbReference type="PANTHER" id="PTHR35535">
    <property type="entry name" value="HEAT SHOCK PROTEIN HSLJ"/>
    <property type="match status" value="1"/>
</dbReference>
<name>A0A290XB89_9GAMM</name>
<dbReference type="InterPro" id="IPR025485">
    <property type="entry name" value="DUF4377"/>
</dbReference>
<evidence type="ECO:0008006" key="5">
    <source>
        <dbReference type="Google" id="ProtNLM"/>
    </source>
</evidence>
<sequence length="273" mass="28404">MHRPLILLLPLALAACGGSPSSSPDPAATAPSNAAAAIPDAAPADHRPALEAYHWRLVEATTGTGAGIDALTGGSGDALQLDFSDGGVQVSNVCNNMAGNVALDDDRITVDQVISTLMACADPALTARESAIAERLPGTHRIALTVGPPPRLTLSLDNGDVLTFEGTPTAATRYGGAGETVFLEVAPERIACEHPASDGRCLQVREVRYDDEGIRTPGDADWTPLQEIEGFTFEDGVRSVVRVKRFDVPAPAVDAPAQAYVLDTVVESETAAQ</sequence>